<dbReference type="GO" id="GO:0008168">
    <property type="term" value="F:methyltransferase activity"/>
    <property type="evidence" value="ECO:0007669"/>
    <property type="project" value="UniProtKB-KW"/>
</dbReference>
<proteinExistence type="inferred from homology"/>
<evidence type="ECO:0000313" key="5">
    <source>
        <dbReference type="Proteomes" id="UP000614469"/>
    </source>
</evidence>
<dbReference type="EMBL" id="JACNJN010000156">
    <property type="protein sequence ID" value="MBC8336341.1"/>
    <property type="molecule type" value="Genomic_DNA"/>
</dbReference>
<reference evidence="4 5" key="1">
    <citation type="submission" date="2020-08" db="EMBL/GenBank/DDBJ databases">
        <title>Bridging the membrane lipid divide: bacteria of the FCB group superphylum have the potential to synthesize archaeal ether lipids.</title>
        <authorList>
            <person name="Villanueva L."/>
            <person name="Von Meijenfeldt F.A.B."/>
            <person name="Westbye A.B."/>
            <person name="Yadav S."/>
            <person name="Hopmans E.C."/>
            <person name="Dutilh B.E."/>
            <person name="Sinninghe Damste J.S."/>
        </authorList>
    </citation>
    <scope>NUCLEOTIDE SEQUENCE [LARGE SCALE GENOMIC DNA]</scope>
    <source>
        <strain evidence="4">NIOZ-UU36</strain>
    </source>
</reference>
<dbReference type="Gene3D" id="2.40.30.70">
    <property type="entry name" value="YaeB-like"/>
    <property type="match status" value="1"/>
</dbReference>
<feature type="domain" description="TsaA-like" evidence="3">
    <location>
        <begin position="5"/>
        <end position="137"/>
    </location>
</feature>
<keyword evidence="4" id="KW-0808">Transferase</keyword>
<dbReference type="CDD" id="cd09281">
    <property type="entry name" value="UPF0066"/>
    <property type="match status" value="1"/>
</dbReference>
<comment type="similarity">
    <text evidence="2">Belongs to the tRNA methyltransferase O family.</text>
</comment>
<dbReference type="PANTHER" id="PTHR12818">
    <property type="entry name" value="TRNA (ADENINE(37)-N6)-METHYLTRANSFERASE"/>
    <property type="match status" value="1"/>
</dbReference>
<evidence type="ECO:0000256" key="1">
    <source>
        <dbReference type="ARBA" id="ARBA00022691"/>
    </source>
</evidence>
<sequence length="155" mass="17737">MKIEFEAIAYVENHRDEITDDQWGKTISKITLTESFSAESLKGLNEFSHVEIIFYFHQVQDGKIVEGARHPRNNPSWPKTGIFSQRGKNRPNRIGLTIAKIIKVEGRILTVQGLDAINGTPVLDIKPAFRQFLPTEPVRQPAWVDELMDDYCEEV</sequence>
<dbReference type="GO" id="GO:0032259">
    <property type="term" value="P:methylation"/>
    <property type="evidence" value="ECO:0007669"/>
    <property type="project" value="UniProtKB-KW"/>
</dbReference>
<protein>
    <submittedName>
        <fullName evidence="4">SAM-dependent methyltransferase</fullName>
    </submittedName>
</protein>
<evidence type="ECO:0000256" key="2">
    <source>
        <dbReference type="ARBA" id="ARBA00033753"/>
    </source>
</evidence>
<comment type="caution">
    <text evidence="4">The sequence shown here is derived from an EMBL/GenBank/DDBJ whole genome shotgun (WGS) entry which is preliminary data.</text>
</comment>
<organism evidence="4 5">
    <name type="scientific">Candidatus Desulfolinea nitratireducens</name>
    <dbReference type="NCBI Taxonomy" id="2841698"/>
    <lineage>
        <taxon>Bacteria</taxon>
        <taxon>Bacillati</taxon>
        <taxon>Chloroflexota</taxon>
        <taxon>Anaerolineae</taxon>
        <taxon>Anaerolineales</taxon>
        <taxon>Anaerolineales incertae sedis</taxon>
        <taxon>Candidatus Desulfolinea</taxon>
    </lineage>
</organism>
<name>A0A8J6TFF3_9CHLR</name>
<dbReference type="AlphaFoldDB" id="A0A8J6TFF3"/>
<dbReference type="InterPro" id="IPR036413">
    <property type="entry name" value="YaeB-like_sf"/>
</dbReference>
<evidence type="ECO:0000313" key="4">
    <source>
        <dbReference type="EMBL" id="MBC8336341.1"/>
    </source>
</evidence>
<keyword evidence="1" id="KW-0949">S-adenosyl-L-methionine</keyword>
<dbReference type="Pfam" id="PF01980">
    <property type="entry name" value="TrmO_N"/>
    <property type="match status" value="1"/>
</dbReference>
<keyword evidence="4" id="KW-0489">Methyltransferase</keyword>
<dbReference type="Proteomes" id="UP000614469">
    <property type="component" value="Unassembled WGS sequence"/>
</dbReference>
<dbReference type="PANTHER" id="PTHR12818:SF0">
    <property type="entry name" value="TRNA (ADENINE(37)-N6)-METHYLTRANSFERASE"/>
    <property type="match status" value="1"/>
</dbReference>
<evidence type="ECO:0000259" key="3">
    <source>
        <dbReference type="PROSITE" id="PS51668"/>
    </source>
</evidence>
<dbReference type="InterPro" id="IPR040372">
    <property type="entry name" value="YaeB-like"/>
</dbReference>
<accession>A0A8J6TFF3</accession>
<dbReference type="InterPro" id="IPR023370">
    <property type="entry name" value="TrmO-like_N"/>
</dbReference>
<dbReference type="SUPFAM" id="SSF118196">
    <property type="entry name" value="YaeB-like"/>
    <property type="match status" value="1"/>
</dbReference>
<dbReference type="PROSITE" id="PS51668">
    <property type="entry name" value="TSAA_2"/>
    <property type="match status" value="1"/>
</dbReference>
<dbReference type="InterPro" id="IPR036414">
    <property type="entry name" value="YaeB_N_sf"/>
</dbReference>
<gene>
    <name evidence="4" type="ORF">H8E29_13840</name>
</gene>